<comment type="similarity">
    <text evidence="2 7">Belongs to the glycosyl hydrolase 37 family.</text>
</comment>
<evidence type="ECO:0000256" key="6">
    <source>
        <dbReference type="ARBA" id="ARBA00023295"/>
    </source>
</evidence>
<sequence>MTSLSAFLLPLLLAAGAFCKISDLPPPCPSEIYCHGELLKTVQINSPYPDSKTFVDMKMKYSVPETLVHFEKMMNSTNQKPSKLDVEIFLNATFDPAGQEFEDWDPSDWTATPKFLDSVVDPDLKAWGAKLNDLWKFLGRKIKDDVKTYPEQYSIIYVPNPVIVPGGRFREFYYWDSYWIVKGLLLSEMNHTVKGMLSNFLTIVEEYGFIPNGGRIYYRQRSQPPLLIPMMEAYYDKTQDLQFIRESVGTLEKEIEFWMTNHTVEVDKDGKKYTLAIYGDRSSGPRPESYKEDYETAHVFATEEEREEYYSELKAAAESGWDFSSRWFILDGTNQGNITNVKTRFIVPTDLNAFLFWDMQILSRFFHLLGNEERATYYKNASATLMEAVTAVLWHEEVGTWLDYDLINEKKRDYFYPSNLAPLFTGCYDQSKEADYVQGIMRYLQKTNVMIYYGGVPTSLEHSGEQWDYPNAWPPLVYLMIHALDRTNDTFAKELGYEIAERWVRANHKGFKETQAMFEKYDATVVGGYGGGGEYELQLGFGWTNGVIMDLLAKYGDRLTPDPKLGDHDASVPQNSVTPALIFLGLVVASMAL</sequence>
<evidence type="ECO:0000256" key="3">
    <source>
        <dbReference type="ARBA" id="ARBA00012757"/>
    </source>
</evidence>
<accession>A0A8S1C8Z7</accession>
<dbReference type="OrthoDB" id="3542292at2759"/>
<gene>
    <name evidence="9" type="ORF">CLODIP_2_CD09967</name>
</gene>
<dbReference type="SUPFAM" id="SSF48208">
    <property type="entry name" value="Six-hairpin glycosidases"/>
    <property type="match status" value="1"/>
</dbReference>
<evidence type="ECO:0000256" key="7">
    <source>
        <dbReference type="RuleBase" id="RU361180"/>
    </source>
</evidence>
<evidence type="ECO:0000256" key="1">
    <source>
        <dbReference type="ARBA" id="ARBA00001576"/>
    </source>
</evidence>
<dbReference type="PROSITE" id="PS00928">
    <property type="entry name" value="TREHALASE_2"/>
    <property type="match status" value="1"/>
</dbReference>
<comment type="catalytic activity">
    <reaction evidence="1 7">
        <text>alpha,alpha-trehalose + H2O = alpha-D-glucose + beta-D-glucose</text>
        <dbReference type="Rhea" id="RHEA:32675"/>
        <dbReference type="ChEBI" id="CHEBI:15377"/>
        <dbReference type="ChEBI" id="CHEBI:15903"/>
        <dbReference type="ChEBI" id="CHEBI:16551"/>
        <dbReference type="ChEBI" id="CHEBI:17925"/>
        <dbReference type="EC" id="3.2.1.28"/>
    </reaction>
</comment>
<keyword evidence="8" id="KW-0732">Signal</keyword>
<keyword evidence="6 7" id="KW-0326">Glycosidase</keyword>
<dbReference type="InterPro" id="IPR018232">
    <property type="entry name" value="Glyco_hydro_37_CS"/>
</dbReference>
<keyword evidence="10" id="KW-1185">Reference proteome</keyword>
<comment type="caution">
    <text evidence="9">The sequence shown here is derived from an EMBL/GenBank/DDBJ whole genome shotgun (WGS) entry which is preliminary data.</text>
</comment>
<dbReference type="PANTHER" id="PTHR23403:SF1">
    <property type="entry name" value="TREHALASE"/>
    <property type="match status" value="1"/>
</dbReference>
<evidence type="ECO:0000256" key="4">
    <source>
        <dbReference type="ARBA" id="ARBA00019905"/>
    </source>
</evidence>
<feature type="signal peptide" evidence="8">
    <location>
        <begin position="1"/>
        <end position="19"/>
    </location>
</feature>
<evidence type="ECO:0000256" key="8">
    <source>
        <dbReference type="SAM" id="SignalP"/>
    </source>
</evidence>
<dbReference type="Pfam" id="PF01204">
    <property type="entry name" value="Trehalase"/>
    <property type="match status" value="1"/>
</dbReference>
<dbReference type="Proteomes" id="UP000494165">
    <property type="component" value="Unassembled WGS sequence"/>
</dbReference>
<evidence type="ECO:0000256" key="2">
    <source>
        <dbReference type="ARBA" id="ARBA00005615"/>
    </source>
</evidence>
<feature type="chain" id="PRO_5035740977" description="Trehalase" evidence="8">
    <location>
        <begin position="20"/>
        <end position="593"/>
    </location>
</feature>
<dbReference type="InterPro" id="IPR012341">
    <property type="entry name" value="6hp_glycosidase-like_sf"/>
</dbReference>
<dbReference type="PANTHER" id="PTHR23403">
    <property type="entry name" value="TREHALASE"/>
    <property type="match status" value="1"/>
</dbReference>
<dbReference type="AlphaFoldDB" id="A0A8S1C8Z7"/>
<reference evidence="9 10" key="1">
    <citation type="submission" date="2020-04" db="EMBL/GenBank/DDBJ databases">
        <authorList>
            <person name="Alioto T."/>
            <person name="Alioto T."/>
            <person name="Gomez Garrido J."/>
        </authorList>
    </citation>
    <scope>NUCLEOTIDE SEQUENCE [LARGE SCALE GENOMIC DNA]</scope>
</reference>
<dbReference type="GO" id="GO:0005993">
    <property type="term" value="P:trehalose catabolic process"/>
    <property type="evidence" value="ECO:0007669"/>
    <property type="project" value="TreeGrafter"/>
</dbReference>
<dbReference type="EC" id="3.2.1.28" evidence="3 7"/>
<organism evidence="9 10">
    <name type="scientific">Cloeon dipterum</name>
    <dbReference type="NCBI Taxonomy" id="197152"/>
    <lineage>
        <taxon>Eukaryota</taxon>
        <taxon>Metazoa</taxon>
        <taxon>Ecdysozoa</taxon>
        <taxon>Arthropoda</taxon>
        <taxon>Hexapoda</taxon>
        <taxon>Insecta</taxon>
        <taxon>Pterygota</taxon>
        <taxon>Palaeoptera</taxon>
        <taxon>Ephemeroptera</taxon>
        <taxon>Pisciforma</taxon>
        <taxon>Baetidae</taxon>
        <taxon>Cloeon</taxon>
    </lineage>
</organism>
<protein>
    <recommendedName>
        <fullName evidence="4 7">Trehalase</fullName>
        <ecNumber evidence="3 7">3.2.1.28</ecNumber>
    </recommendedName>
    <alternativeName>
        <fullName evidence="7">Alpha-trehalose glucohydrolase</fullName>
    </alternativeName>
</protein>
<dbReference type="EMBL" id="CADEPI010000013">
    <property type="protein sequence ID" value="CAB3363627.1"/>
    <property type="molecule type" value="Genomic_DNA"/>
</dbReference>
<dbReference type="Gene3D" id="1.50.10.10">
    <property type="match status" value="1"/>
</dbReference>
<evidence type="ECO:0000313" key="9">
    <source>
        <dbReference type="EMBL" id="CAB3363627.1"/>
    </source>
</evidence>
<dbReference type="PRINTS" id="PR00744">
    <property type="entry name" value="GLHYDRLASE37"/>
</dbReference>
<dbReference type="InterPro" id="IPR001661">
    <property type="entry name" value="Glyco_hydro_37"/>
</dbReference>
<dbReference type="GO" id="GO:0004555">
    <property type="term" value="F:alpha,alpha-trehalase activity"/>
    <property type="evidence" value="ECO:0007669"/>
    <property type="project" value="UniProtKB-EC"/>
</dbReference>
<evidence type="ECO:0000313" key="10">
    <source>
        <dbReference type="Proteomes" id="UP000494165"/>
    </source>
</evidence>
<dbReference type="PROSITE" id="PS00927">
    <property type="entry name" value="TREHALASE_1"/>
    <property type="match status" value="1"/>
</dbReference>
<proteinExistence type="inferred from homology"/>
<evidence type="ECO:0000256" key="5">
    <source>
        <dbReference type="ARBA" id="ARBA00022801"/>
    </source>
</evidence>
<keyword evidence="5 7" id="KW-0378">Hydrolase</keyword>
<name>A0A8S1C8Z7_9INSE</name>
<dbReference type="InterPro" id="IPR008928">
    <property type="entry name" value="6-hairpin_glycosidase_sf"/>
</dbReference>